<proteinExistence type="predicted"/>
<name>A0A9N9IP09_9GLOM</name>
<reference evidence="1" key="1">
    <citation type="submission" date="2021-06" db="EMBL/GenBank/DDBJ databases">
        <authorList>
            <person name="Kallberg Y."/>
            <person name="Tangrot J."/>
            <person name="Rosling A."/>
        </authorList>
    </citation>
    <scope>NUCLEOTIDE SEQUENCE</scope>
    <source>
        <strain evidence="1">FL966</strain>
    </source>
</reference>
<protein>
    <submittedName>
        <fullName evidence="1">12291_t:CDS:1</fullName>
    </submittedName>
</protein>
<evidence type="ECO:0000313" key="2">
    <source>
        <dbReference type="Proteomes" id="UP000789759"/>
    </source>
</evidence>
<keyword evidence="2" id="KW-1185">Reference proteome</keyword>
<organism evidence="1 2">
    <name type="scientific">Cetraspora pellucida</name>
    <dbReference type="NCBI Taxonomy" id="1433469"/>
    <lineage>
        <taxon>Eukaryota</taxon>
        <taxon>Fungi</taxon>
        <taxon>Fungi incertae sedis</taxon>
        <taxon>Mucoromycota</taxon>
        <taxon>Glomeromycotina</taxon>
        <taxon>Glomeromycetes</taxon>
        <taxon>Diversisporales</taxon>
        <taxon>Gigasporaceae</taxon>
        <taxon>Cetraspora</taxon>
    </lineage>
</organism>
<feature type="non-terminal residue" evidence="1">
    <location>
        <position position="1"/>
    </location>
</feature>
<evidence type="ECO:0000313" key="1">
    <source>
        <dbReference type="EMBL" id="CAG8743652.1"/>
    </source>
</evidence>
<dbReference type="AlphaFoldDB" id="A0A9N9IP09"/>
<sequence length="73" mass="8100">WPVEPTEIYETKVESANLVMANLMFKAIASYPHKYRGRGGAQGAPPLHTKHSNLELPTIATRCRVSYEAGWAS</sequence>
<gene>
    <name evidence="1" type="ORF">CPELLU_LOCUS14235</name>
</gene>
<accession>A0A9N9IP09</accession>
<dbReference type="Proteomes" id="UP000789759">
    <property type="component" value="Unassembled WGS sequence"/>
</dbReference>
<dbReference type="EMBL" id="CAJVQA010016530">
    <property type="protein sequence ID" value="CAG8743652.1"/>
    <property type="molecule type" value="Genomic_DNA"/>
</dbReference>
<comment type="caution">
    <text evidence="1">The sequence shown here is derived from an EMBL/GenBank/DDBJ whole genome shotgun (WGS) entry which is preliminary data.</text>
</comment>